<sequence>MFQPLKLPCGVVIKNRFFKSAMSEGMGDDSYGPTQELIHLYKVWGEGGTGLLVTGNVMIDHLALGEPSNVVVEDNRHMDKLKAWAQSVTGTGAHLWVQLNHPGKQSPKFLSKEPVAPSAIPLGGSLSRYFAAPRALTKDEIRELIQGFARSALICKQAGFSGVQIHGAHGYLVSQFLSPHHNRRDDAWGGSLEHRMRFVTEIYKAIRHEVGPEYAVSIKLNSADFQRGGFTEEESLEVIRTLSDLGIDLIEISGGSYEKPAMTGSEVRESTREREAYFLIFAAKVKSVVACPVVVTGGFRSVRAMNGAIIDGESDMIGIARPLAVMPELPVQIQHGHYESMEVPKVTTGSKSLDQKLGLLENVWYSSQLKRIGAGKRPVNQPIGKRQLLKLLMDSGIQILRKKRA</sequence>
<dbReference type="Pfam" id="PF00724">
    <property type="entry name" value="Oxidored_FMN"/>
    <property type="match status" value="1"/>
</dbReference>
<dbReference type="CDD" id="cd04733">
    <property type="entry name" value="OYE_like_2_FMN"/>
    <property type="match status" value="1"/>
</dbReference>
<keyword evidence="1" id="KW-0285">Flavoprotein</keyword>
<dbReference type="SUPFAM" id="SSF51395">
    <property type="entry name" value="FMN-linked oxidoreductases"/>
    <property type="match status" value="1"/>
</dbReference>
<keyword evidence="5" id="KW-1185">Reference proteome</keyword>
<comment type="caution">
    <text evidence="4">The sequence shown here is derived from an EMBL/GenBank/DDBJ whole genome shotgun (WGS) entry which is preliminary data.</text>
</comment>
<dbReference type="EMBL" id="JABBPN010000005">
    <property type="protein sequence ID" value="NMO95592.1"/>
    <property type="molecule type" value="Genomic_DNA"/>
</dbReference>
<dbReference type="InterPro" id="IPR001155">
    <property type="entry name" value="OxRdtase_FMN_N"/>
</dbReference>
<proteinExistence type="predicted"/>
<evidence type="ECO:0000256" key="1">
    <source>
        <dbReference type="ARBA" id="ARBA00022630"/>
    </source>
</evidence>
<dbReference type="PANTHER" id="PTHR43656:SF2">
    <property type="entry name" value="BINDING OXIDOREDUCTASE, PUTATIVE (AFU_ORTHOLOGUE AFUA_2G08260)-RELATED"/>
    <property type="match status" value="1"/>
</dbReference>
<dbReference type="AlphaFoldDB" id="A0A848M666"/>
<dbReference type="PANTHER" id="PTHR43656">
    <property type="entry name" value="BINDING OXIDOREDUCTASE, PUTATIVE (AFU_ORTHOLOGUE AFUA_2G08260)-RELATED"/>
    <property type="match status" value="1"/>
</dbReference>
<dbReference type="Proteomes" id="UP000565468">
    <property type="component" value="Unassembled WGS sequence"/>
</dbReference>
<dbReference type="GO" id="GO:0016491">
    <property type="term" value="F:oxidoreductase activity"/>
    <property type="evidence" value="ECO:0007669"/>
    <property type="project" value="UniProtKB-KW"/>
</dbReference>
<evidence type="ECO:0000256" key="2">
    <source>
        <dbReference type="ARBA" id="ARBA00023002"/>
    </source>
</evidence>
<protein>
    <submittedName>
        <fullName evidence="4">NADH:flavin oxidoreductase/NADH oxidase family protein</fullName>
    </submittedName>
</protein>
<evidence type="ECO:0000313" key="5">
    <source>
        <dbReference type="Proteomes" id="UP000565468"/>
    </source>
</evidence>
<evidence type="ECO:0000313" key="4">
    <source>
        <dbReference type="EMBL" id="NMO95592.1"/>
    </source>
</evidence>
<evidence type="ECO:0000259" key="3">
    <source>
        <dbReference type="Pfam" id="PF00724"/>
    </source>
</evidence>
<reference evidence="4 5" key="1">
    <citation type="submission" date="2020-04" db="EMBL/GenBank/DDBJ databases">
        <title>Paenibacillus algicola sp. nov., a novel marine bacterium producing alginate lyase.</title>
        <authorList>
            <person name="Huang H."/>
        </authorList>
    </citation>
    <scope>NUCLEOTIDE SEQUENCE [LARGE SCALE GENOMIC DNA]</scope>
    <source>
        <strain evidence="4 5">L7-75</strain>
    </source>
</reference>
<name>A0A848M666_PAELE</name>
<dbReference type="Gene3D" id="3.20.20.70">
    <property type="entry name" value="Aldolase class I"/>
    <property type="match status" value="1"/>
</dbReference>
<feature type="domain" description="NADH:flavin oxidoreductase/NADH oxidase N-terminal" evidence="3">
    <location>
        <begin position="1"/>
        <end position="338"/>
    </location>
</feature>
<keyword evidence="2" id="KW-0560">Oxidoreductase</keyword>
<dbReference type="GO" id="GO:0010181">
    <property type="term" value="F:FMN binding"/>
    <property type="evidence" value="ECO:0007669"/>
    <property type="project" value="InterPro"/>
</dbReference>
<dbReference type="InterPro" id="IPR051799">
    <property type="entry name" value="NADH_flavin_oxidoreductase"/>
</dbReference>
<organism evidence="4 5">
    <name type="scientific">Paenibacillus lemnae</name>
    <dbReference type="NCBI Taxonomy" id="1330551"/>
    <lineage>
        <taxon>Bacteria</taxon>
        <taxon>Bacillati</taxon>
        <taxon>Bacillota</taxon>
        <taxon>Bacilli</taxon>
        <taxon>Bacillales</taxon>
        <taxon>Paenibacillaceae</taxon>
        <taxon>Paenibacillus</taxon>
    </lineage>
</organism>
<accession>A0A848M666</accession>
<dbReference type="InterPro" id="IPR013785">
    <property type="entry name" value="Aldolase_TIM"/>
</dbReference>
<gene>
    <name evidence="4" type="ORF">HII30_07385</name>
</gene>